<feature type="non-terminal residue" evidence="1">
    <location>
        <position position="62"/>
    </location>
</feature>
<gene>
    <name evidence="1" type="ORF">MO867_23485</name>
</gene>
<dbReference type="EMBL" id="JALBWM010000621">
    <property type="protein sequence ID" value="MCO1337286.1"/>
    <property type="molecule type" value="Genomic_DNA"/>
</dbReference>
<dbReference type="RefSeq" id="WP_252473592.1">
    <property type="nucleotide sequence ID" value="NZ_JALBWM010000621.1"/>
</dbReference>
<keyword evidence="2" id="KW-1185">Reference proteome</keyword>
<evidence type="ECO:0000313" key="2">
    <source>
        <dbReference type="Proteomes" id="UP001139028"/>
    </source>
</evidence>
<dbReference type="Proteomes" id="UP001139028">
    <property type="component" value="Unassembled WGS sequence"/>
</dbReference>
<name>A0A9X2ESZ0_9GAMM</name>
<sequence length="62" mass="7076">MGETISVTRNPWREDAVQVLYTNEDGREVMQVLEPEARDQFGFLQSGAMLGEEYKAQPETRA</sequence>
<reference evidence="1" key="1">
    <citation type="journal article" date="2022" name="Arch. Microbiol.">
        <title>Microbulbifer okhotskensis sp. nov., isolated from a deep bottom sediment of the Okhotsk Sea.</title>
        <authorList>
            <person name="Romanenko L."/>
            <person name="Kurilenko V."/>
            <person name="Otstavnykh N."/>
            <person name="Velansky P."/>
            <person name="Isaeva M."/>
            <person name="Mikhailov V."/>
        </authorList>
    </citation>
    <scope>NUCLEOTIDE SEQUENCE</scope>
    <source>
        <strain evidence="1">OS29</strain>
    </source>
</reference>
<protein>
    <submittedName>
        <fullName evidence="1">Uncharacterized protein</fullName>
    </submittedName>
</protein>
<organism evidence="1 2">
    <name type="scientific">Microbulbifer okhotskensis</name>
    <dbReference type="NCBI Taxonomy" id="2926617"/>
    <lineage>
        <taxon>Bacteria</taxon>
        <taxon>Pseudomonadati</taxon>
        <taxon>Pseudomonadota</taxon>
        <taxon>Gammaproteobacteria</taxon>
        <taxon>Cellvibrionales</taxon>
        <taxon>Microbulbiferaceae</taxon>
        <taxon>Microbulbifer</taxon>
    </lineage>
</organism>
<dbReference type="AlphaFoldDB" id="A0A9X2ESZ0"/>
<comment type="caution">
    <text evidence="1">The sequence shown here is derived from an EMBL/GenBank/DDBJ whole genome shotgun (WGS) entry which is preliminary data.</text>
</comment>
<evidence type="ECO:0000313" key="1">
    <source>
        <dbReference type="EMBL" id="MCO1337286.1"/>
    </source>
</evidence>
<proteinExistence type="predicted"/>
<accession>A0A9X2ESZ0</accession>